<evidence type="ECO:0000256" key="11">
    <source>
        <dbReference type="ARBA" id="ARBA00022958"/>
    </source>
</evidence>
<reference evidence="20" key="1">
    <citation type="journal article" date="2020" name="J Insects Food Feed">
        <title>The yellow mealworm (Tenebrio molitor) genome: a resource for the emerging insects as food and feed industry.</title>
        <authorList>
            <person name="Eriksson T."/>
            <person name="Andere A."/>
            <person name="Kelstrup H."/>
            <person name="Emery V."/>
            <person name="Picard C."/>
        </authorList>
    </citation>
    <scope>NUCLEOTIDE SEQUENCE</scope>
    <source>
        <strain evidence="20">Stoneville</strain>
        <tissue evidence="20">Whole head</tissue>
    </source>
</reference>
<dbReference type="AlphaFoldDB" id="A0A8J6L4T9"/>
<evidence type="ECO:0000256" key="18">
    <source>
        <dbReference type="SAM" id="Phobius"/>
    </source>
</evidence>
<keyword evidence="7 18" id="KW-0812">Transmembrane</keyword>
<feature type="transmembrane region" description="Helical" evidence="18">
    <location>
        <begin position="572"/>
        <end position="592"/>
    </location>
</feature>
<protein>
    <recommendedName>
        <fullName evidence="19">Sodium/calcium exchanger membrane region domain-containing protein</fullName>
    </recommendedName>
</protein>
<dbReference type="InterPro" id="IPR004837">
    <property type="entry name" value="NaCa_Exmemb"/>
</dbReference>
<dbReference type="PANTHER" id="PTHR10846">
    <property type="entry name" value="SODIUM/POTASSIUM/CALCIUM EXCHANGER"/>
    <property type="match status" value="1"/>
</dbReference>
<reference evidence="20" key="2">
    <citation type="submission" date="2021-08" db="EMBL/GenBank/DDBJ databases">
        <authorList>
            <person name="Eriksson T."/>
        </authorList>
    </citation>
    <scope>NUCLEOTIDE SEQUENCE</scope>
    <source>
        <strain evidence="20">Stoneville</strain>
        <tissue evidence="20">Whole head</tissue>
    </source>
</reference>
<evidence type="ECO:0000256" key="15">
    <source>
        <dbReference type="ARBA" id="ARBA00023136"/>
    </source>
</evidence>
<feature type="transmembrane region" description="Helical" evidence="18">
    <location>
        <begin position="180"/>
        <end position="204"/>
    </location>
</feature>
<keyword evidence="6" id="KW-0109">Calcium transport</keyword>
<dbReference type="Pfam" id="PF01699">
    <property type="entry name" value="Na_Ca_ex"/>
    <property type="match status" value="2"/>
</dbReference>
<dbReference type="InterPro" id="IPR044880">
    <property type="entry name" value="NCX_ion-bd_dom_sf"/>
</dbReference>
<evidence type="ECO:0000256" key="8">
    <source>
        <dbReference type="ARBA" id="ARBA00022729"/>
    </source>
</evidence>
<dbReference type="InterPro" id="IPR004481">
    <property type="entry name" value="K/Na/Ca-exchanger"/>
</dbReference>
<evidence type="ECO:0000256" key="3">
    <source>
        <dbReference type="ARBA" id="ARBA00022448"/>
    </source>
</evidence>
<feature type="transmembrane region" description="Helical" evidence="18">
    <location>
        <begin position="224"/>
        <end position="244"/>
    </location>
</feature>
<dbReference type="GO" id="GO:0005886">
    <property type="term" value="C:plasma membrane"/>
    <property type="evidence" value="ECO:0007669"/>
    <property type="project" value="TreeGrafter"/>
</dbReference>
<feature type="transmembrane region" description="Helical" evidence="18">
    <location>
        <begin position="256"/>
        <end position="277"/>
    </location>
</feature>
<organism evidence="20 21">
    <name type="scientific">Tenebrio molitor</name>
    <name type="common">Yellow mealworm beetle</name>
    <dbReference type="NCBI Taxonomy" id="7067"/>
    <lineage>
        <taxon>Eukaryota</taxon>
        <taxon>Metazoa</taxon>
        <taxon>Ecdysozoa</taxon>
        <taxon>Arthropoda</taxon>
        <taxon>Hexapoda</taxon>
        <taxon>Insecta</taxon>
        <taxon>Pterygota</taxon>
        <taxon>Neoptera</taxon>
        <taxon>Endopterygota</taxon>
        <taxon>Coleoptera</taxon>
        <taxon>Polyphaga</taxon>
        <taxon>Cucujiformia</taxon>
        <taxon>Tenebrionidae</taxon>
        <taxon>Tenebrio</taxon>
    </lineage>
</organism>
<keyword evidence="3" id="KW-0813">Transport</keyword>
<gene>
    <name evidence="20" type="ORF">GEV33_014389</name>
</gene>
<feature type="transmembrane region" description="Helical" evidence="18">
    <location>
        <begin position="534"/>
        <end position="552"/>
    </location>
</feature>
<accession>A0A8J6L4T9</accession>
<evidence type="ECO:0000256" key="1">
    <source>
        <dbReference type="ARBA" id="ARBA00004141"/>
    </source>
</evidence>
<keyword evidence="16" id="KW-0739">Sodium transport</keyword>
<proteinExistence type="inferred from homology"/>
<feature type="transmembrane region" description="Helical" evidence="18">
    <location>
        <begin position="308"/>
        <end position="327"/>
    </location>
</feature>
<evidence type="ECO:0000256" key="12">
    <source>
        <dbReference type="ARBA" id="ARBA00022989"/>
    </source>
</evidence>
<dbReference type="GO" id="GO:0008273">
    <property type="term" value="F:calcium, potassium:sodium antiporter activity"/>
    <property type="evidence" value="ECO:0007669"/>
    <property type="project" value="TreeGrafter"/>
</dbReference>
<dbReference type="FunFam" id="1.20.1420.30:FF:000009">
    <property type="entry name" value="sodium/potassium/calcium exchanger 5 isoform X2"/>
    <property type="match status" value="1"/>
</dbReference>
<feature type="transmembrane region" description="Helical" evidence="18">
    <location>
        <begin position="500"/>
        <end position="522"/>
    </location>
</feature>
<evidence type="ECO:0000256" key="5">
    <source>
        <dbReference type="ARBA" id="ARBA00022538"/>
    </source>
</evidence>
<dbReference type="EMBL" id="JABDTM020028782">
    <property type="protein sequence ID" value="KAH0808400.1"/>
    <property type="molecule type" value="Genomic_DNA"/>
</dbReference>
<keyword evidence="15 18" id="KW-0472">Membrane</keyword>
<evidence type="ECO:0000256" key="17">
    <source>
        <dbReference type="SAM" id="MobiDB-lite"/>
    </source>
</evidence>
<evidence type="ECO:0000256" key="14">
    <source>
        <dbReference type="ARBA" id="ARBA00023065"/>
    </source>
</evidence>
<keyword evidence="13" id="KW-0915">Sodium</keyword>
<evidence type="ECO:0000259" key="19">
    <source>
        <dbReference type="Pfam" id="PF01699"/>
    </source>
</evidence>
<name>A0A8J6L4T9_TENMO</name>
<evidence type="ECO:0000313" key="20">
    <source>
        <dbReference type="EMBL" id="KAH0808400.1"/>
    </source>
</evidence>
<keyword evidence="14" id="KW-0406">Ion transport</keyword>
<dbReference type="NCBIfam" id="TIGR00367">
    <property type="entry name" value="calcium/sodium antiporter"/>
    <property type="match status" value="1"/>
</dbReference>
<evidence type="ECO:0000256" key="10">
    <source>
        <dbReference type="ARBA" id="ARBA00022847"/>
    </source>
</evidence>
<keyword evidence="11" id="KW-0630">Potassium</keyword>
<feature type="region of interest" description="Disordered" evidence="17">
    <location>
        <begin position="390"/>
        <end position="409"/>
    </location>
</feature>
<keyword evidence="21" id="KW-1185">Reference proteome</keyword>
<dbReference type="FunFam" id="1.20.1420.30:FF:000018">
    <property type="entry name" value="Sodium/potassium/calcium exchanger 2"/>
    <property type="match status" value="1"/>
</dbReference>
<dbReference type="Proteomes" id="UP000719412">
    <property type="component" value="Unassembled WGS sequence"/>
</dbReference>
<evidence type="ECO:0000256" key="4">
    <source>
        <dbReference type="ARBA" id="ARBA00022449"/>
    </source>
</evidence>
<dbReference type="GO" id="GO:0005262">
    <property type="term" value="F:calcium channel activity"/>
    <property type="evidence" value="ECO:0007669"/>
    <property type="project" value="TreeGrafter"/>
</dbReference>
<dbReference type="PANTHER" id="PTHR10846:SF74">
    <property type="entry name" value="SODIUM_POTASSIUM_CALCIUM EXCHANGER CG1090-RELATED"/>
    <property type="match status" value="1"/>
</dbReference>
<feature type="transmembrane region" description="Helical" evidence="18">
    <location>
        <begin position="599"/>
        <end position="617"/>
    </location>
</feature>
<feature type="transmembrane region" description="Helical" evidence="18">
    <location>
        <begin position="469"/>
        <end position="494"/>
    </location>
</feature>
<evidence type="ECO:0000256" key="13">
    <source>
        <dbReference type="ARBA" id="ARBA00023053"/>
    </source>
</evidence>
<feature type="domain" description="Sodium/calcium exchanger membrane region" evidence="19">
    <location>
        <begin position="465"/>
        <end position="615"/>
    </location>
</feature>
<dbReference type="GO" id="GO:0015293">
    <property type="term" value="F:symporter activity"/>
    <property type="evidence" value="ECO:0007669"/>
    <property type="project" value="UniProtKB-KW"/>
</dbReference>
<sequence>MNKSEQARCQAHTHHAHKVVHGHLSTLLGDSEENANLSKLCNATAMKKMNKTERARCEALHAHKAVHGHLTELVLHQNTSNTTEPPCIPPAIRQLYEWPCSKSNHPEDYKGPRTSIRLTSSQSSFQFNLHDGTQHKHPIFIVPILNQPNPITLGVLHNDFGILQFPKPLIGPEQRKHGGIIVHIIVAVYTFLGLAIVCDEYFVASLDRICEELKMSPDVAGATFMAAGSSAPELATVIIGVFFAKDDIGISGVIGSAVFNIMFVISVCALCTTTVVYLNWWPLIRDCFFYAVSILVMLVTIQDKMISWGESLCMILMYVVYCVALHYNSYLEQWAQRLPVPCKKLAPDEQSGLVSYKTLEEEGKHPSYGCSPDKPAEGFEGFDTQLSGPALNQASGGAPPPPPAPVQHDYYRPKDYDPSNMINPLEKPTEGGLYKQITWAVVFPIHYLCRKTMPDCRAEQYRNWYPFTFFMSMMWISFYSYFMVWMITVIGTTLGIPDTVMGLTFVAAGVSVPDALSSIAVIKEGYGDMAVSNAVGSNVFDILICLGLPWFIKTAIIKPGSDVPVISKGLTYSTLSLLSTVVFLVVATHLNGWKLDKKYGIILMAWYLIFITFASMYELNVFGYLNPPECSSDY</sequence>
<evidence type="ECO:0000313" key="21">
    <source>
        <dbReference type="Proteomes" id="UP000719412"/>
    </source>
</evidence>
<evidence type="ECO:0000256" key="7">
    <source>
        <dbReference type="ARBA" id="ARBA00022692"/>
    </source>
</evidence>
<comment type="subcellular location">
    <subcellularLocation>
        <location evidence="1">Membrane</location>
        <topology evidence="1">Multi-pass membrane protein</topology>
    </subcellularLocation>
</comment>
<keyword evidence="5" id="KW-0633">Potassium transport</keyword>
<keyword evidence="9" id="KW-0106">Calcium</keyword>
<comment type="similarity">
    <text evidence="2">Belongs to the Ca(2+):cation antiporter (CaCA) (TC 2.A.19) family. SLC24A subfamily.</text>
</comment>
<keyword evidence="12 18" id="KW-1133">Transmembrane helix</keyword>
<dbReference type="GO" id="GO:0006874">
    <property type="term" value="P:intracellular calcium ion homeostasis"/>
    <property type="evidence" value="ECO:0007669"/>
    <property type="project" value="TreeGrafter"/>
</dbReference>
<keyword evidence="10" id="KW-0769">Symport</keyword>
<evidence type="ECO:0000256" key="16">
    <source>
        <dbReference type="ARBA" id="ARBA00023201"/>
    </source>
</evidence>
<dbReference type="Gene3D" id="1.20.1420.30">
    <property type="entry name" value="NCX, central ion-binding region"/>
    <property type="match status" value="2"/>
</dbReference>
<evidence type="ECO:0000256" key="2">
    <source>
        <dbReference type="ARBA" id="ARBA00005364"/>
    </source>
</evidence>
<keyword evidence="8" id="KW-0732">Signal</keyword>
<evidence type="ECO:0000256" key="6">
    <source>
        <dbReference type="ARBA" id="ARBA00022568"/>
    </source>
</evidence>
<evidence type="ECO:0000256" key="9">
    <source>
        <dbReference type="ARBA" id="ARBA00022837"/>
    </source>
</evidence>
<comment type="caution">
    <text evidence="20">The sequence shown here is derived from an EMBL/GenBank/DDBJ whole genome shotgun (WGS) entry which is preliminary data.</text>
</comment>
<feature type="domain" description="Sodium/calcium exchanger membrane region" evidence="19">
    <location>
        <begin position="184"/>
        <end position="324"/>
    </location>
</feature>
<keyword evidence="4" id="KW-0050">Antiport</keyword>